<evidence type="ECO:0000256" key="4">
    <source>
        <dbReference type="ARBA" id="ARBA00022840"/>
    </source>
</evidence>
<dbReference type="InterPro" id="IPR020838">
    <property type="entry name" value="DBINO"/>
</dbReference>
<dbReference type="GeneID" id="18935289"/>
<evidence type="ECO:0000256" key="3">
    <source>
        <dbReference type="ARBA" id="ARBA00022763"/>
    </source>
</evidence>
<evidence type="ECO:0000256" key="2">
    <source>
        <dbReference type="ARBA" id="ARBA00022741"/>
    </source>
</evidence>
<accession>F4RUC0</accession>
<proteinExistence type="inferred from homology"/>
<comment type="function">
    <text evidence="9">ATPase component of the INO80 complex which remodels chromatin by shifting nucleosomes and is involved in DNA repair.</text>
</comment>
<dbReference type="Pfam" id="PF00176">
    <property type="entry name" value="SNF2-rel_dom"/>
    <property type="match status" value="1"/>
</dbReference>
<evidence type="ECO:0000256" key="6">
    <source>
        <dbReference type="ARBA" id="ARBA00023159"/>
    </source>
</evidence>
<evidence type="ECO:0000313" key="11">
    <source>
        <dbReference type="EMBL" id="EGG04026.1"/>
    </source>
</evidence>
<dbReference type="PANTHER" id="PTHR45685:SF2">
    <property type="entry name" value="CHROMATIN-REMODELING ATPASE INO80"/>
    <property type="match status" value="1"/>
</dbReference>
<gene>
    <name evidence="11" type="ORF">MELLADRAFT_89706</name>
</gene>
<dbReference type="InterPro" id="IPR014001">
    <property type="entry name" value="Helicase_ATP-bd"/>
</dbReference>
<dbReference type="RefSeq" id="XP_007412819.1">
    <property type="nucleotide sequence ID" value="XM_007412757.1"/>
</dbReference>
<dbReference type="EC" id="3.6.4.-" evidence="9"/>
<dbReference type="InParanoid" id="F4RUC0"/>
<dbReference type="GO" id="GO:0006338">
    <property type="term" value="P:chromatin remodeling"/>
    <property type="evidence" value="ECO:0007669"/>
    <property type="project" value="UniProtKB-UniRule"/>
</dbReference>
<dbReference type="KEGG" id="mlr:MELLADRAFT_89706"/>
<keyword evidence="2" id="KW-0547">Nucleotide-binding</keyword>
<keyword evidence="6" id="KW-0010">Activator</keyword>
<organism evidence="12">
    <name type="scientific">Melampsora larici-populina (strain 98AG31 / pathotype 3-4-7)</name>
    <name type="common">Poplar leaf rust fungus</name>
    <dbReference type="NCBI Taxonomy" id="747676"/>
    <lineage>
        <taxon>Eukaryota</taxon>
        <taxon>Fungi</taxon>
        <taxon>Dikarya</taxon>
        <taxon>Basidiomycota</taxon>
        <taxon>Pucciniomycotina</taxon>
        <taxon>Pucciniomycetes</taxon>
        <taxon>Pucciniales</taxon>
        <taxon>Melampsoraceae</taxon>
        <taxon>Melampsora</taxon>
    </lineage>
</organism>
<evidence type="ECO:0000256" key="7">
    <source>
        <dbReference type="ARBA" id="ARBA00023204"/>
    </source>
</evidence>
<keyword evidence="5 9" id="KW-0238">DNA-binding</keyword>
<keyword evidence="9" id="KW-0378">Hydrolase</keyword>
<dbReference type="Pfam" id="PF13892">
    <property type="entry name" value="DBINO"/>
    <property type="match status" value="1"/>
</dbReference>
<keyword evidence="12" id="KW-1185">Reference proteome</keyword>
<evidence type="ECO:0000313" key="12">
    <source>
        <dbReference type="Proteomes" id="UP000001072"/>
    </source>
</evidence>
<dbReference type="AlphaFoldDB" id="F4RUC0"/>
<feature type="domain" description="Helicase ATP-binding" evidence="10">
    <location>
        <begin position="261"/>
        <end position="411"/>
    </location>
</feature>
<dbReference type="PROSITE" id="PS51192">
    <property type="entry name" value="HELICASE_ATP_BIND_1"/>
    <property type="match status" value="1"/>
</dbReference>
<protein>
    <recommendedName>
        <fullName evidence="9">Chromatin-remodeling ATPase INO80</fullName>
        <ecNumber evidence="9">3.6.4.-</ecNumber>
    </recommendedName>
</protein>
<dbReference type="PANTHER" id="PTHR45685">
    <property type="entry name" value="HELICASE SRCAP-RELATED"/>
    <property type="match status" value="1"/>
</dbReference>
<dbReference type="HOGENOM" id="CLU_662352_0_0_1"/>
<dbReference type="Proteomes" id="UP000001072">
    <property type="component" value="Unassembled WGS sequence"/>
</dbReference>
<comment type="subunit">
    <text evidence="9">Component of the INO80 chromatin-remodeling complex.</text>
</comment>
<dbReference type="GO" id="GO:0003677">
    <property type="term" value="F:DNA binding"/>
    <property type="evidence" value="ECO:0007669"/>
    <property type="project" value="UniProtKB-UniRule"/>
</dbReference>
<reference evidence="12" key="1">
    <citation type="journal article" date="2011" name="Proc. Natl. Acad. Sci. U.S.A.">
        <title>Obligate biotrophy features unraveled by the genomic analysis of rust fungi.</title>
        <authorList>
            <person name="Duplessis S."/>
            <person name="Cuomo C.A."/>
            <person name="Lin Y.-C."/>
            <person name="Aerts A."/>
            <person name="Tisserant E."/>
            <person name="Veneault-Fourrey C."/>
            <person name="Joly D.L."/>
            <person name="Hacquard S."/>
            <person name="Amselem J."/>
            <person name="Cantarel B.L."/>
            <person name="Chiu R."/>
            <person name="Coutinho P.M."/>
            <person name="Feau N."/>
            <person name="Field M."/>
            <person name="Frey P."/>
            <person name="Gelhaye E."/>
            <person name="Goldberg J."/>
            <person name="Grabherr M.G."/>
            <person name="Kodira C.D."/>
            <person name="Kohler A."/>
            <person name="Kuees U."/>
            <person name="Lindquist E.A."/>
            <person name="Lucas S.M."/>
            <person name="Mago R."/>
            <person name="Mauceli E."/>
            <person name="Morin E."/>
            <person name="Murat C."/>
            <person name="Pangilinan J.L."/>
            <person name="Park R."/>
            <person name="Pearson M."/>
            <person name="Quesneville H."/>
            <person name="Rouhier N."/>
            <person name="Sakthikumar S."/>
            <person name="Salamov A.A."/>
            <person name="Schmutz J."/>
            <person name="Selles B."/>
            <person name="Shapiro H."/>
            <person name="Tanguay P."/>
            <person name="Tuskan G.A."/>
            <person name="Henrissat B."/>
            <person name="Van de Peer Y."/>
            <person name="Rouze P."/>
            <person name="Ellis J.G."/>
            <person name="Dodds P.N."/>
            <person name="Schein J.E."/>
            <person name="Zhong S."/>
            <person name="Hamelin R.C."/>
            <person name="Grigoriev I.V."/>
            <person name="Szabo L.J."/>
            <person name="Martin F."/>
        </authorList>
    </citation>
    <scope>NUCLEOTIDE SEQUENCE [LARGE SCALE GENOMIC DNA]</scope>
    <source>
        <strain evidence="12">98AG31 / pathotype 3-4-7</strain>
    </source>
</reference>
<evidence type="ECO:0000256" key="8">
    <source>
        <dbReference type="ARBA" id="ARBA00023242"/>
    </source>
</evidence>
<evidence type="ECO:0000256" key="1">
    <source>
        <dbReference type="ARBA" id="ARBA00004123"/>
    </source>
</evidence>
<keyword evidence="3 9" id="KW-0227">DNA damage</keyword>
<dbReference type="InterPro" id="IPR000330">
    <property type="entry name" value="SNF2_N"/>
</dbReference>
<comment type="domain">
    <text evidence="9">The DBINO region is involved in binding to DNA.</text>
</comment>
<dbReference type="STRING" id="747676.F4RUC0"/>
<dbReference type="InterPro" id="IPR038718">
    <property type="entry name" value="SNF2-like_sf"/>
</dbReference>
<comment type="catalytic activity">
    <reaction evidence="9">
        <text>ATP + H2O = ADP + phosphate + H(+)</text>
        <dbReference type="Rhea" id="RHEA:13065"/>
        <dbReference type="ChEBI" id="CHEBI:15377"/>
        <dbReference type="ChEBI" id="CHEBI:15378"/>
        <dbReference type="ChEBI" id="CHEBI:30616"/>
        <dbReference type="ChEBI" id="CHEBI:43474"/>
        <dbReference type="ChEBI" id="CHEBI:456216"/>
    </reaction>
</comment>
<dbReference type="SUPFAM" id="SSF52540">
    <property type="entry name" value="P-loop containing nucleoside triphosphate hydrolases"/>
    <property type="match status" value="1"/>
</dbReference>
<evidence type="ECO:0000256" key="9">
    <source>
        <dbReference type="RuleBase" id="RU368001"/>
    </source>
</evidence>
<dbReference type="GO" id="GO:0016887">
    <property type="term" value="F:ATP hydrolysis activity"/>
    <property type="evidence" value="ECO:0007669"/>
    <property type="project" value="TreeGrafter"/>
</dbReference>
<keyword evidence="8" id="KW-0539">Nucleus</keyword>
<dbReference type="Gene3D" id="3.40.50.10810">
    <property type="entry name" value="Tandem AAA-ATPase domain"/>
    <property type="match status" value="1"/>
</dbReference>
<keyword evidence="7 9" id="KW-0234">DNA repair</keyword>
<evidence type="ECO:0000256" key="5">
    <source>
        <dbReference type="ARBA" id="ARBA00023125"/>
    </source>
</evidence>
<dbReference type="EMBL" id="GL883121">
    <property type="protein sequence ID" value="EGG04026.1"/>
    <property type="molecule type" value="Genomic_DNA"/>
</dbReference>
<keyword evidence="4 9" id="KW-0067">ATP-binding</keyword>
<dbReference type="InterPro" id="IPR050520">
    <property type="entry name" value="INO80/SWR1_helicase"/>
</dbReference>
<dbReference type="GO" id="GO:0031011">
    <property type="term" value="C:Ino80 complex"/>
    <property type="evidence" value="ECO:0007669"/>
    <property type="project" value="UniProtKB-UniRule"/>
</dbReference>
<dbReference type="VEuPathDB" id="FungiDB:MELLADRAFT_89706"/>
<dbReference type="InterPro" id="IPR027417">
    <property type="entry name" value="P-loop_NTPase"/>
</dbReference>
<sequence>MDYSLPVRERALANPKVLANKRREAIEENSRHVWLQIPQKGIPRGRRIITQTKASEELQIKASRLMRERKADKEAVERAKKDDEVRKVKRQARKLNFLCGQQNQNKETGGAAPIAGDQPGPVTVATSTGATVQLLDDLANGGADADLAALNFDDDVDSNLHAHAARNARLAVDAAKQRAQAFDTAAAQQLAATTPDAVAPNTATADTATPAGKEGNKMVTGIDIDLNSQNPTMAGDIQVKQPKMLMAELKEYQLKGLNWLANLHEQGINGILADEMGPRKTLQFISLRAYLAEVHNIWGPFLVIALASTLHNWQQAITRFVSALKALLYWGSVQDRAILRKFWNWKHLRYDGEAPFHVVITSYQLVVQDEKYFQTLKWQYMILDEAQAIKISSSTHWKTLLGFHCRNQLLFWVVV</sequence>
<evidence type="ECO:0000259" key="10">
    <source>
        <dbReference type="PROSITE" id="PS51192"/>
    </source>
</evidence>
<comment type="subcellular location">
    <subcellularLocation>
        <location evidence="1 9">Nucleus</location>
    </subcellularLocation>
</comment>
<dbReference type="OrthoDB" id="372624at2759"/>
<dbReference type="GO" id="GO:0005524">
    <property type="term" value="F:ATP binding"/>
    <property type="evidence" value="ECO:0007669"/>
    <property type="project" value="UniProtKB-UniRule"/>
</dbReference>
<dbReference type="GO" id="GO:0042393">
    <property type="term" value="F:histone binding"/>
    <property type="evidence" value="ECO:0007669"/>
    <property type="project" value="TreeGrafter"/>
</dbReference>
<name>F4RUC0_MELLP</name>
<dbReference type="eggNOG" id="KOG0388">
    <property type="taxonomic scope" value="Eukaryota"/>
</dbReference>
<dbReference type="GO" id="GO:0006281">
    <property type="term" value="P:DNA repair"/>
    <property type="evidence" value="ECO:0007669"/>
    <property type="project" value="UniProtKB-UniRule"/>
</dbReference>
<comment type="similarity">
    <text evidence="9">Belongs to the SNF2/RAD54 helicase family.</text>
</comment>